<sequence length="163" mass="18628">MKKHNLILFVFVLTIIFSAFLFSGSSKNDVKYPEGYRNWTHVKTLILEKGHPLYEAFGGIHHIYANKKALEGYNAGNKFRDGSVIVFDLLETVNAENAIAEGKRKVVGVMEKDSKKYKETGGWGFEGFKGDTRERIVIDMNGNCFSCHLSQKDKDYVFSEYRK</sequence>
<organism evidence="2">
    <name type="scientific">Ignavibacterium album</name>
    <dbReference type="NCBI Taxonomy" id="591197"/>
    <lineage>
        <taxon>Bacteria</taxon>
        <taxon>Pseudomonadati</taxon>
        <taxon>Ignavibacteriota</taxon>
        <taxon>Ignavibacteria</taxon>
        <taxon>Ignavibacteriales</taxon>
        <taxon>Ignavibacteriaceae</taxon>
        <taxon>Ignavibacterium</taxon>
    </lineage>
</organism>
<dbReference type="InterPro" id="IPR038142">
    <property type="entry name" value="Cytochrome_P460_sp"/>
</dbReference>
<comment type="caution">
    <text evidence="2">The sequence shown here is derived from an EMBL/GenBank/DDBJ whole genome shotgun (WGS) entry which is preliminary data.</text>
</comment>
<dbReference type="CDD" id="cd20752">
    <property type="entry name" value="cyt_c'_beta"/>
    <property type="match status" value="1"/>
</dbReference>
<dbReference type="AlphaFoldDB" id="A0A7V3E851"/>
<evidence type="ECO:0000259" key="1">
    <source>
        <dbReference type="Pfam" id="PF16694"/>
    </source>
</evidence>
<gene>
    <name evidence="2" type="ORF">ENS31_14090</name>
</gene>
<feature type="domain" description="Cytochrome P460" evidence="1">
    <location>
        <begin position="33"/>
        <end position="159"/>
    </location>
</feature>
<dbReference type="RefSeq" id="WP_304147246.1">
    <property type="nucleotide sequence ID" value="NZ_JAOAIE010000105.1"/>
</dbReference>
<accession>A0A7V3E851</accession>
<dbReference type="EMBL" id="DSUJ01000011">
    <property type="protein sequence ID" value="HFI92645.1"/>
    <property type="molecule type" value="Genomic_DNA"/>
</dbReference>
<proteinExistence type="predicted"/>
<dbReference type="Pfam" id="PF16694">
    <property type="entry name" value="Cytochrome_P460"/>
    <property type="match status" value="1"/>
</dbReference>
<reference evidence="2" key="1">
    <citation type="journal article" date="2020" name="mSystems">
        <title>Genome- and Community-Level Interaction Insights into Carbon Utilization and Element Cycling Functions of Hydrothermarchaeota in Hydrothermal Sediment.</title>
        <authorList>
            <person name="Zhou Z."/>
            <person name="Liu Y."/>
            <person name="Xu W."/>
            <person name="Pan J."/>
            <person name="Luo Z.H."/>
            <person name="Li M."/>
        </authorList>
    </citation>
    <scope>NUCLEOTIDE SEQUENCE [LARGE SCALE GENOMIC DNA]</scope>
    <source>
        <strain evidence="2">SpSt-479</strain>
    </source>
</reference>
<protein>
    <submittedName>
        <fullName evidence="2">Cytochrome C</fullName>
    </submittedName>
</protein>
<dbReference type="Gene3D" id="3.50.70.20">
    <property type="entry name" value="Cytochrome P460"/>
    <property type="match status" value="1"/>
</dbReference>
<name>A0A7V3E851_9BACT</name>
<dbReference type="InterPro" id="IPR032033">
    <property type="entry name" value="Cytochrome_P460"/>
</dbReference>
<evidence type="ECO:0000313" key="2">
    <source>
        <dbReference type="EMBL" id="HFI92645.1"/>
    </source>
</evidence>